<gene>
    <name evidence="4" type="ORF">UA08_06785</name>
</gene>
<feature type="region of interest" description="Disordered" evidence="1">
    <location>
        <begin position="522"/>
        <end position="580"/>
    </location>
</feature>
<dbReference type="STRING" id="1441469.A0A225AU24"/>
<feature type="compositionally biased region" description="Acidic residues" evidence="1">
    <location>
        <begin position="237"/>
        <end position="262"/>
    </location>
</feature>
<feature type="region of interest" description="Disordered" evidence="1">
    <location>
        <begin position="157"/>
        <end position="360"/>
    </location>
</feature>
<dbReference type="Gene3D" id="2.60.200.20">
    <property type="match status" value="1"/>
</dbReference>
<evidence type="ECO:0000256" key="1">
    <source>
        <dbReference type="SAM" id="MobiDB-lite"/>
    </source>
</evidence>
<reference evidence="4 5" key="1">
    <citation type="submission" date="2015-06" db="EMBL/GenBank/DDBJ databases">
        <title>Talaromyces atroroseus IBT 11181 draft genome.</title>
        <authorList>
            <person name="Rasmussen K.B."/>
            <person name="Rasmussen S."/>
            <person name="Petersen B."/>
            <person name="Sicheritz-Ponten T."/>
            <person name="Mortensen U.H."/>
            <person name="Thrane U."/>
        </authorList>
    </citation>
    <scope>NUCLEOTIDE SEQUENCE [LARGE SCALE GENOMIC DNA]</scope>
    <source>
        <strain evidence="4 5">IBT 11181</strain>
    </source>
</reference>
<feature type="region of interest" description="Disordered" evidence="1">
    <location>
        <begin position="455"/>
        <end position="492"/>
    </location>
</feature>
<feature type="compositionally biased region" description="Basic and acidic residues" evidence="1">
    <location>
        <begin position="217"/>
        <end position="229"/>
    </location>
</feature>
<dbReference type="SUPFAM" id="SSF49879">
    <property type="entry name" value="SMAD/FHA domain"/>
    <property type="match status" value="1"/>
</dbReference>
<feature type="compositionally biased region" description="Polar residues" evidence="1">
    <location>
        <begin position="348"/>
        <end position="360"/>
    </location>
</feature>
<comment type="caution">
    <text evidence="4">The sequence shown here is derived from an EMBL/GenBank/DDBJ whole genome shotgun (WGS) entry which is preliminary data.</text>
</comment>
<protein>
    <recommendedName>
        <fullName evidence="3">FHA domain-containing protein</fullName>
    </recommendedName>
</protein>
<dbReference type="RefSeq" id="XP_020118036.1">
    <property type="nucleotide sequence ID" value="XM_020269101.1"/>
</dbReference>
<dbReference type="OrthoDB" id="4096268at2759"/>
<dbReference type="PROSITE" id="PS50006">
    <property type="entry name" value="FHA_DOMAIN"/>
    <property type="match status" value="1"/>
</dbReference>
<feature type="compositionally biased region" description="Polar residues" evidence="1">
    <location>
        <begin position="322"/>
        <end position="337"/>
    </location>
</feature>
<dbReference type="InterPro" id="IPR008984">
    <property type="entry name" value="SMAD_FHA_dom_sf"/>
</dbReference>
<dbReference type="GeneID" id="31006540"/>
<keyword evidence="5" id="KW-1185">Reference proteome</keyword>
<feature type="domain" description="FHA" evidence="3">
    <location>
        <begin position="26"/>
        <end position="87"/>
    </location>
</feature>
<dbReference type="AlphaFoldDB" id="A0A225AU24"/>
<dbReference type="Pfam" id="PF00498">
    <property type="entry name" value="FHA"/>
    <property type="match status" value="1"/>
</dbReference>
<keyword evidence="2" id="KW-1133">Transmembrane helix</keyword>
<dbReference type="GO" id="GO:0005737">
    <property type="term" value="C:cytoplasm"/>
    <property type="evidence" value="ECO:0007669"/>
    <property type="project" value="TreeGrafter"/>
</dbReference>
<evidence type="ECO:0000313" key="5">
    <source>
        <dbReference type="Proteomes" id="UP000214365"/>
    </source>
</evidence>
<proteinExistence type="predicted"/>
<dbReference type="Proteomes" id="UP000214365">
    <property type="component" value="Unassembled WGS sequence"/>
</dbReference>
<dbReference type="InterPro" id="IPR000253">
    <property type="entry name" value="FHA_dom"/>
</dbReference>
<feature type="compositionally biased region" description="Basic and acidic residues" evidence="1">
    <location>
        <begin position="482"/>
        <end position="492"/>
    </location>
</feature>
<dbReference type="CDD" id="cd00060">
    <property type="entry name" value="FHA"/>
    <property type="match status" value="1"/>
</dbReference>
<dbReference type="PANTHER" id="PTHR15715">
    <property type="entry name" value="CENTROSOMAL PROTEIN OF 170 KDA"/>
    <property type="match status" value="1"/>
</dbReference>
<evidence type="ECO:0000313" key="4">
    <source>
        <dbReference type="EMBL" id="OKL57915.1"/>
    </source>
</evidence>
<evidence type="ECO:0000256" key="2">
    <source>
        <dbReference type="SAM" id="Phobius"/>
    </source>
</evidence>
<dbReference type="EMBL" id="LFMY01000010">
    <property type="protein sequence ID" value="OKL57915.1"/>
    <property type="molecule type" value="Genomic_DNA"/>
</dbReference>
<accession>A0A225AU24</accession>
<evidence type="ECO:0000259" key="3">
    <source>
        <dbReference type="PROSITE" id="PS50006"/>
    </source>
</evidence>
<name>A0A225AU24_TALAT</name>
<dbReference type="PANTHER" id="PTHR15715:SF37">
    <property type="entry name" value="LD47843P"/>
    <property type="match status" value="1"/>
</dbReference>
<dbReference type="InterPro" id="IPR051176">
    <property type="entry name" value="Cent_Immune-Sig_Mod"/>
</dbReference>
<keyword evidence="2" id="KW-0812">Transmembrane</keyword>
<organism evidence="4 5">
    <name type="scientific">Talaromyces atroroseus</name>
    <dbReference type="NCBI Taxonomy" id="1441469"/>
    <lineage>
        <taxon>Eukaryota</taxon>
        <taxon>Fungi</taxon>
        <taxon>Dikarya</taxon>
        <taxon>Ascomycota</taxon>
        <taxon>Pezizomycotina</taxon>
        <taxon>Eurotiomycetes</taxon>
        <taxon>Eurotiomycetidae</taxon>
        <taxon>Eurotiales</taxon>
        <taxon>Trichocomaceae</taxon>
        <taxon>Talaromyces</taxon>
        <taxon>Talaromyces sect. Trachyspermi</taxon>
    </lineage>
</organism>
<feature type="transmembrane region" description="Helical" evidence="2">
    <location>
        <begin position="589"/>
        <end position="614"/>
    </location>
</feature>
<dbReference type="SMART" id="SM00240">
    <property type="entry name" value="FHA"/>
    <property type="match status" value="1"/>
</dbReference>
<keyword evidence="2" id="KW-0472">Membrane</keyword>
<sequence>MHSEQVYSPDTLPFRSLTFSSNDDTIPIGRASKSEAKNLVPDHDNGWFSSRVMSRSHAVLSVRMEKQAVYIRDHGSLHGTQLNDNKIKPKENVNVKSGDVLTFGSEISRGTETFRPIAVRLDCQWHESKPVAKDTAKATTNTFSVPEDEDELIEVVDSKEVHDQPKTPQNVSDSSDLDYGSDMSRPLDLTSPVTSPEVKTSELPKSNPADSRQIDASQHDSALEGRDTKFISPESLGNEDNEDGSQFDSEDDDANSESDDSAGDQARGNHEDDLESNQSENDHSESNDLDEQNPTPGLYNYKRFRVMGFPTPPKRDDAPKPGSSQEFLLPEQSTSAAQPDLTADIRGPTSNPPVTSSANYTVPWPEYLIPRIPSPSDKAMAKPMSTPAPSYQPYSDYSSNFEIWTGNQGPSHASYADPVHMANPYGSITANESFPFGPHRSSGYLRHLAGDFLGEQAPPVSNEKPFELPNLRSNKENAATVKEVEKPAEPSKSRVSIADIVEKSFANTVVSNGLKRKADDFEMDMAGDSNETNGDSPDSIPDAQPRPDMQSIQVSQPQILDADSTRGVQPNRALEHRPKRIKTKEVHSFMKYATVAAIGAVVGSIGTIAGLASLPADFFN</sequence>